<proteinExistence type="predicted"/>
<dbReference type="PANTHER" id="PTHR11070:SF45">
    <property type="entry name" value="DNA 3'-5' HELICASE"/>
    <property type="match status" value="1"/>
</dbReference>
<evidence type="ECO:0000313" key="3">
    <source>
        <dbReference type="Proteomes" id="UP000004200"/>
    </source>
</evidence>
<dbReference type="RefSeq" id="WP_007043080.1">
    <property type="nucleotide sequence ID" value="NZ_AFWT01000057.1"/>
</dbReference>
<dbReference type="Gene3D" id="3.40.50.300">
    <property type="entry name" value="P-loop containing nucleotide triphosphate hydrolases"/>
    <property type="match status" value="2"/>
</dbReference>
<dbReference type="InterPro" id="IPR000212">
    <property type="entry name" value="DNA_helicase_UvrD/REP"/>
</dbReference>
<dbReference type="EMBL" id="AFWT01000057">
    <property type="protein sequence ID" value="EGV27829.1"/>
    <property type="molecule type" value="Genomic_DNA"/>
</dbReference>
<evidence type="ECO:0000259" key="1">
    <source>
        <dbReference type="Pfam" id="PF08378"/>
    </source>
</evidence>
<dbReference type="STRING" id="765913.ThidrDRAFT_4367"/>
<dbReference type="SUPFAM" id="SSF52540">
    <property type="entry name" value="P-loop containing nucleoside triphosphate hydrolases"/>
    <property type="match status" value="1"/>
</dbReference>
<dbReference type="InterPro" id="IPR011528">
    <property type="entry name" value="NERD"/>
</dbReference>
<dbReference type="PATRIC" id="fig|765913.3.peg.4439"/>
<organism evidence="2 3">
    <name type="scientific">Thiorhodococcus drewsii AZ1</name>
    <dbReference type="NCBI Taxonomy" id="765913"/>
    <lineage>
        <taxon>Bacteria</taxon>
        <taxon>Pseudomonadati</taxon>
        <taxon>Pseudomonadota</taxon>
        <taxon>Gammaproteobacteria</taxon>
        <taxon>Chromatiales</taxon>
        <taxon>Chromatiaceae</taxon>
        <taxon>Thiorhodococcus</taxon>
    </lineage>
</organism>
<accession>G2E7V4</accession>
<protein>
    <recommendedName>
        <fullName evidence="1">NERD domain-containing protein</fullName>
    </recommendedName>
</protein>
<dbReference type="PANTHER" id="PTHR11070">
    <property type="entry name" value="UVRD / RECB / PCRA DNA HELICASE FAMILY MEMBER"/>
    <property type="match status" value="1"/>
</dbReference>
<dbReference type="GO" id="GO:0043138">
    <property type="term" value="F:3'-5' DNA helicase activity"/>
    <property type="evidence" value="ECO:0007669"/>
    <property type="project" value="TreeGrafter"/>
</dbReference>
<dbReference type="OrthoDB" id="7066673at2"/>
<keyword evidence="3" id="KW-1185">Reference proteome</keyword>
<sequence length="638" mass="71626">MFDSISSEVRIFPPWPELNALRSPLTDGERALAQFLDDNLPQDWRIYVQPYVNNMRPDVVVVNPNIGLVVFEVKDWDLSRYHFKNDKLVATTVNNTWIEEDPVKKAQWYAKSLFEQFLVSDEALLPVGSYPNSRSISRAAVYFHCSSTASVYALYKSRAKDVIKAGRDSLSILTLGHLVPNFRFAKSKFIRDAQITALDNIHSWLAPPKHAISQTRTTQLVKGQARYAKPGKGCHRIRGAAGAGKSFVLSHRAARASAEGRKIAVLCFNITMSHILRDLLKQAPYDVNWENVTWMHFHAFVIGLGIDAGIIVSNANNDDDDLDSGSSQAPSEKSSIIDPVSVLKQIYAGKHTPDFKAPTFGGIYIDEGQDFDPQWIDVLAPMLGQGGELVLFADHRQNIYGRDGGCDRAETLQHCRFRKWAQLPRKSFRIPERIALFLNDFSAKVGLGDEEDLPIEEFAVPENNGLALEVLAWHNSTSVESALDSMDSAFSALGNPNPGDVVVLMPDHKLGLQAVSQLQGKYHQIVHVFGEGGPDSPESRRRKMAFWMGRGGLKMSTIHSFKGWELDNVILVWPPPEYLKYLNARQQAALFYTGVSRAMRNMIVLNCNRDYDRFSEGWESLKSSPTRLSDIFDDDIHF</sequence>
<dbReference type="eggNOG" id="COG0210">
    <property type="taxonomic scope" value="Bacteria"/>
</dbReference>
<name>G2E7V4_9GAMM</name>
<dbReference type="GO" id="GO:0005524">
    <property type="term" value="F:ATP binding"/>
    <property type="evidence" value="ECO:0007669"/>
    <property type="project" value="InterPro"/>
</dbReference>
<evidence type="ECO:0000313" key="2">
    <source>
        <dbReference type="EMBL" id="EGV27829.1"/>
    </source>
</evidence>
<dbReference type="Proteomes" id="UP000004200">
    <property type="component" value="Unassembled WGS sequence"/>
</dbReference>
<dbReference type="InterPro" id="IPR027417">
    <property type="entry name" value="P-loop_NTPase"/>
</dbReference>
<feature type="domain" description="NERD" evidence="1">
    <location>
        <begin position="27"/>
        <end position="117"/>
    </location>
</feature>
<dbReference type="AlphaFoldDB" id="G2E7V4"/>
<dbReference type="GO" id="GO:0000725">
    <property type="term" value="P:recombinational repair"/>
    <property type="evidence" value="ECO:0007669"/>
    <property type="project" value="TreeGrafter"/>
</dbReference>
<reference evidence="2 3" key="1">
    <citation type="submission" date="2011-06" db="EMBL/GenBank/DDBJ databases">
        <title>The draft genome of Thiorhodococcus drewsii AZ1.</title>
        <authorList>
            <consortium name="US DOE Joint Genome Institute (JGI-PGF)"/>
            <person name="Lucas S."/>
            <person name="Han J."/>
            <person name="Lapidus A."/>
            <person name="Cheng J.-F."/>
            <person name="Goodwin L."/>
            <person name="Pitluck S."/>
            <person name="Peters L."/>
            <person name="Land M.L."/>
            <person name="Hauser L."/>
            <person name="Vogl K."/>
            <person name="Liu Z."/>
            <person name="Imhoff J."/>
            <person name="Thiel V."/>
            <person name="Frigaard N.-U."/>
            <person name="Bryant D.A."/>
            <person name="Woyke T.J."/>
        </authorList>
    </citation>
    <scope>NUCLEOTIDE SEQUENCE [LARGE SCALE GENOMIC DNA]</scope>
    <source>
        <strain evidence="2 3">AZ1</strain>
    </source>
</reference>
<dbReference type="Pfam" id="PF08378">
    <property type="entry name" value="NERD"/>
    <property type="match status" value="1"/>
</dbReference>
<gene>
    <name evidence="2" type="ORF">ThidrDRAFT_4367</name>
</gene>
<comment type="caution">
    <text evidence="2">The sequence shown here is derived from an EMBL/GenBank/DDBJ whole genome shotgun (WGS) entry which is preliminary data.</text>
</comment>
<dbReference type="GO" id="GO:0003677">
    <property type="term" value="F:DNA binding"/>
    <property type="evidence" value="ECO:0007669"/>
    <property type="project" value="InterPro"/>
</dbReference>
<dbReference type="GO" id="GO:0005829">
    <property type="term" value="C:cytosol"/>
    <property type="evidence" value="ECO:0007669"/>
    <property type="project" value="TreeGrafter"/>
</dbReference>